<dbReference type="PANTHER" id="PTHR43833:SF7">
    <property type="entry name" value="KTR SYSTEM POTASSIUM UPTAKE PROTEIN C"/>
    <property type="match status" value="1"/>
</dbReference>
<organism evidence="3 4">
    <name type="scientific">Sulfitobacter faviae</name>
    <dbReference type="NCBI Taxonomy" id="1775881"/>
    <lineage>
        <taxon>Bacteria</taxon>
        <taxon>Pseudomonadati</taxon>
        <taxon>Pseudomonadota</taxon>
        <taxon>Alphaproteobacteria</taxon>
        <taxon>Rhodobacterales</taxon>
        <taxon>Roseobacteraceae</taxon>
        <taxon>Sulfitobacter</taxon>
    </lineage>
</organism>
<sequence>MRCGNVPGRSVRMDSNVTKIKKRTFGVVGLGNFGSSVAKELQRFGNHVIGIDISEARVANLADTLSQAMIVDARDDAALRDAGFADCDTAVVAMGSDLEASILSAMNLKLVGVQVVWAKATTRTHHRILKKLGVDRIVHPEVEIGQHIAQILHNPLLRDYVSLGNGYHVVNFRIPESLEGKRLTELPHGKTYNLRCIGVMRGSEFIGQDGDECQLQRDDLLLLLGQRKDLHSFAASL</sequence>
<accession>A0AAX3LSS7</accession>
<gene>
    <name evidence="3" type="ORF">PL336_03240</name>
</gene>
<dbReference type="InterPro" id="IPR050721">
    <property type="entry name" value="Trk_Ktr_HKT_K-transport"/>
</dbReference>
<dbReference type="EMBL" id="CP116423">
    <property type="protein sequence ID" value="WCE71784.1"/>
    <property type="molecule type" value="Genomic_DNA"/>
</dbReference>
<proteinExistence type="predicted"/>
<name>A0AAX3LSS7_9RHOB</name>
<feature type="domain" description="RCK C-terminal" evidence="2">
    <location>
        <begin position="158"/>
        <end position="237"/>
    </location>
</feature>
<dbReference type="PROSITE" id="PS51202">
    <property type="entry name" value="RCK_C"/>
    <property type="match status" value="1"/>
</dbReference>
<evidence type="ECO:0000259" key="1">
    <source>
        <dbReference type="PROSITE" id="PS51201"/>
    </source>
</evidence>
<dbReference type="InterPro" id="IPR036721">
    <property type="entry name" value="RCK_C_sf"/>
</dbReference>
<dbReference type="Pfam" id="PF02080">
    <property type="entry name" value="TrkA_C"/>
    <property type="match status" value="1"/>
</dbReference>
<dbReference type="GO" id="GO:0008324">
    <property type="term" value="F:monoatomic cation transmembrane transporter activity"/>
    <property type="evidence" value="ECO:0007669"/>
    <property type="project" value="InterPro"/>
</dbReference>
<dbReference type="Gene3D" id="3.30.70.1450">
    <property type="entry name" value="Regulator of K+ conductance, C-terminal domain"/>
    <property type="match status" value="1"/>
</dbReference>
<dbReference type="InterPro" id="IPR003148">
    <property type="entry name" value="RCK_N"/>
</dbReference>
<dbReference type="SUPFAM" id="SSF51735">
    <property type="entry name" value="NAD(P)-binding Rossmann-fold domains"/>
    <property type="match status" value="1"/>
</dbReference>
<dbReference type="SUPFAM" id="SSF116726">
    <property type="entry name" value="TrkA C-terminal domain-like"/>
    <property type="match status" value="1"/>
</dbReference>
<dbReference type="PANTHER" id="PTHR43833">
    <property type="entry name" value="POTASSIUM CHANNEL PROTEIN 2-RELATED-RELATED"/>
    <property type="match status" value="1"/>
</dbReference>
<dbReference type="PROSITE" id="PS51201">
    <property type="entry name" value="RCK_N"/>
    <property type="match status" value="1"/>
</dbReference>
<dbReference type="Gene3D" id="3.40.50.720">
    <property type="entry name" value="NAD(P)-binding Rossmann-like Domain"/>
    <property type="match status" value="1"/>
</dbReference>
<dbReference type="GO" id="GO:0006813">
    <property type="term" value="P:potassium ion transport"/>
    <property type="evidence" value="ECO:0007669"/>
    <property type="project" value="InterPro"/>
</dbReference>
<evidence type="ECO:0000313" key="4">
    <source>
        <dbReference type="Proteomes" id="UP001210770"/>
    </source>
</evidence>
<dbReference type="Proteomes" id="UP001210770">
    <property type="component" value="Chromosome"/>
</dbReference>
<dbReference type="InterPro" id="IPR036291">
    <property type="entry name" value="NAD(P)-bd_dom_sf"/>
</dbReference>
<evidence type="ECO:0000313" key="3">
    <source>
        <dbReference type="EMBL" id="WCE71784.1"/>
    </source>
</evidence>
<evidence type="ECO:0000259" key="2">
    <source>
        <dbReference type="PROSITE" id="PS51202"/>
    </source>
</evidence>
<reference evidence="3" key="1">
    <citation type="submission" date="2023-01" db="EMBL/GenBank/DDBJ databases">
        <title>Comparative genomic analysis of cold water coral derived Sulfitobacter faviae: insights into their metabolism and habitat adaptation.</title>
        <authorList>
            <person name="Guo Y."/>
            <person name="Lin S."/>
            <person name="Huang Z."/>
            <person name="Tang K."/>
            <person name="Wang X."/>
        </authorList>
    </citation>
    <scope>NUCLEOTIDE SEQUENCE</scope>
    <source>
        <strain evidence="3">SCSIO W_1865</strain>
    </source>
</reference>
<protein>
    <submittedName>
        <fullName evidence="3">TrkA family potassium uptake protein</fullName>
    </submittedName>
</protein>
<dbReference type="InterPro" id="IPR006037">
    <property type="entry name" value="RCK_C"/>
</dbReference>
<dbReference type="Pfam" id="PF02254">
    <property type="entry name" value="TrkA_N"/>
    <property type="match status" value="1"/>
</dbReference>
<dbReference type="AlphaFoldDB" id="A0AAX3LSS7"/>
<feature type="domain" description="RCK N-terminal" evidence="1">
    <location>
        <begin position="22"/>
        <end position="138"/>
    </location>
</feature>